<evidence type="ECO:0000256" key="1">
    <source>
        <dbReference type="SAM" id="SignalP"/>
    </source>
</evidence>
<keyword evidence="1" id="KW-0732">Signal</keyword>
<name>A0ABP9UJF3_9BACT</name>
<reference evidence="2 3" key="1">
    <citation type="submission" date="2024-02" db="EMBL/GenBank/DDBJ databases">
        <title>Haloferula sargassicola NBRC 104335.</title>
        <authorList>
            <person name="Ichikawa N."/>
            <person name="Katano-Makiyama Y."/>
            <person name="Hidaka K."/>
        </authorList>
    </citation>
    <scope>NUCLEOTIDE SEQUENCE [LARGE SCALE GENOMIC DNA]</scope>
    <source>
        <strain evidence="2 3">NBRC 104335</strain>
    </source>
</reference>
<dbReference type="Proteomes" id="UP001476282">
    <property type="component" value="Unassembled WGS sequence"/>
</dbReference>
<sequence>MNTKHTCLLAATAALLASCSKTETTAEASPASDATAPSAALTAVIDASPEGEAGLIHLVRQTAQPGDTVTVSGRVMGNASPFVDGRAAFILGDPEVLTPCNANPDDACETPWDACCDSKEDKKRGTATIQVVDADGRVLKEGIEGVGGIEKLSTLTVSGTVAEGSTADLLVINANAIDVAK</sequence>
<comment type="caution">
    <text evidence="2">The sequence shown here is derived from an EMBL/GenBank/DDBJ whole genome shotgun (WGS) entry which is preliminary data.</text>
</comment>
<evidence type="ECO:0000313" key="2">
    <source>
        <dbReference type="EMBL" id="GAA5481755.1"/>
    </source>
</evidence>
<proteinExistence type="predicted"/>
<dbReference type="RefSeq" id="WP_353565903.1">
    <property type="nucleotide sequence ID" value="NZ_BAABRI010000004.1"/>
</dbReference>
<keyword evidence="3" id="KW-1185">Reference proteome</keyword>
<organism evidence="2 3">
    <name type="scientific">Haloferula sargassicola</name>
    <dbReference type="NCBI Taxonomy" id="490096"/>
    <lineage>
        <taxon>Bacteria</taxon>
        <taxon>Pseudomonadati</taxon>
        <taxon>Verrucomicrobiota</taxon>
        <taxon>Verrucomicrobiia</taxon>
        <taxon>Verrucomicrobiales</taxon>
        <taxon>Verrucomicrobiaceae</taxon>
        <taxon>Haloferula</taxon>
    </lineage>
</organism>
<feature type="chain" id="PRO_5046890157" description="DUF5666 domain-containing protein" evidence="1">
    <location>
        <begin position="23"/>
        <end position="181"/>
    </location>
</feature>
<dbReference type="PROSITE" id="PS51257">
    <property type="entry name" value="PROKAR_LIPOPROTEIN"/>
    <property type="match status" value="1"/>
</dbReference>
<gene>
    <name evidence="2" type="ORF">Hsar01_00966</name>
</gene>
<dbReference type="EMBL" id="BAABRI010000004">
    <property type="protein sequence ID" value="GAA5481755.1"/>
    <property type="molecule type" value="Genomic_DNA"/>
</dbReference>
<protein>
    <recommendedName>
        <fullName evidence="4">DUF5666 domain-containing protein</fullName>
    </recommendedName>
</protein>
<evidence type="ECO:0008006" key="4">
    <source>
        <dbReference type="Google" id="ProtNLM"/>
    </source>
</evidence>
<evidence type="ECO:0000313" key="3">
    <source>
        <dbReference type="Proteomes" id="UP001476282"/>
    </source>
</evidence>
<accession>A0ABP9UJF3</accession>
<feature type="signal peptide" evidence="1">
    <location>
        <begin position="1"/>
        <end position="22"/>
    </location>
</feature>